<name>A0A8K0EH32_BRALA</name>
<evidence type="ECO:0000256" key="1">
    <source>
        <dbReference type="SAM" id="MobiDB-lite"/>
    </source>
</evidence>
<organism evidence="2 3">
    <name type="scientific">Branchiostoma lanceolatum</name>
    <name type="common">Common lancelet</name>
    <name type="synonym">Amphioxus lanceolatum</name>
    <dbReference type="NCBI Taxonomy" id="7740"/>
    <lineage>
        <taxon>Eukaryota</taxon>
        <taxon>Metazoa</taxon>
        <taxon>Chordata</taxon>
        <taxon>Cephalochordata</taxon>
        <taxon>Leptocardii</taxon>
        <taxon>Amphioxiformes</taxon>
        <taxon>Branchiostomatidae</taxon>
        <taxon>Branchiostoma</taxon>
    </lineage>
</organism>
<feature type="compositionally biased region" description="Polar residues" evidence="1">
    <location>
        <begin position="76"/>
        <end position="88"/>
    </location>
</feature>
<evidence type="ECO:0000313" key="2">
    <source>
        <dbReference type="EMBL" id="CAH1252923.1"/>
    </source>
</evidence>
<gene>
    <name evidence="2" type="primary">Hypp1038</name>
    <name evidence="2" type="ORF">BLAG_LOCUS12859</name>
</gene>
<keyword evidence="3" id="KW-1185">Reference proteome</keyword>
<evidence type="ECO:0000313" key="3">
    <source>
        <dbReference type="Proteomes" id="UP000838412"/>
    </source>
</evidence>
<protein>
    <submittedName>
        <fullName evidence="2">Hypp1038 protein</fullName>
    </submittedName>
</protein>
<dbReference type="EMBL" id="OV696687">
    <property type="protein sequence ID" value="CAH1252923.1"/>
    <property type="molecule type" value="Genomic_DNA"/>
</dbReference>
<feature type="region of interest" description="Disordered" evidence="1">
    <location>
        <begin position="70"/>
        <end position="92"/>
    </location>
</feature>
<dbReference type="AlphaFoldDB" id="A0A8K0EH32"/>
<dbReference type="Proteomes" id="UP000838412">
    <property type="component" value="Chromosome 2"/>
</dbReference>
<proteinExistence type="predicted"/>
<sequence length="308" mass="34668">MRCLEQQSSSIDNLIPLTRSSRTNVRVMWDFLVTLLSCCSVKSAKVSPAEEPLEDIKIVPDEPEEMAMLDRGNPTDVCSSKVPQTTMSEPRHNKTSKVLITELLQEGFLPVKSPGALHVPSKKPTRLPKLNARPAKLKLEDSVMMPEWRFRRPVPSVRSATHLRRELSNADIWSRVIIDEGSSKQAKKEARITAVTPSGTPFTITCVNDMDVVATRDGKKRRAVTTYLVKRRAKRERIGKTVSMTSQEIAAQYRRRKANIAVSKAKRLGRTCLPVWDDNRRKSIKGRGGEFRVGQLRCRILKGVEGNV</sequence>
<accession>A0A8K0EH32</accession>
<reference evidence="2" key="1">
    <citation type="submission" date="2022-01" db="EMBL/GenBank/DDBJ databases">
        <authorList>
            <person name="Braso-Vives M."/>
        </authorList>
    </citation>
    <scope>NUCLEOTIDE SEQUENCE</scope>
</reference>